<dbReference type="PROSITE" id="PS50157">
    <property type="entry name" value="ZINC_FINGER_C2H2_2"/>
    <property type="match status" value="1"/>
</dbReference>
<keyword evidence="4 7" id="KW-0863">Zinc-finger</keyword>
<dbReference type="Pfam" id="PF00096">
    <property type="entry name" value="zf-C2H2"/>
    <property type="match status" value="1"/>
</dbReference>
<keyword evidence="2" id="KW-0479">Metal-binding</keyword>
<evidence type="ECO:0000256" key="3">
    <source>
        <dbReference type="ARBA" id="ARBA00022737"/>
    </source>
</evidence>
<dbReference type="FunFam" id="3.30.160.60:FF:000624">
    <property type="entry name" value="zinc finger protein 697"/>
    <property type="match status" value="1"/>
</dbReference>
<evidence type="ECO:0000256" key="7">
    <source>
        <dbReference type="PROSITE-ProRule" id="PRU00042"/>
    </source>
</evidence>
<dbReference type="AlphaFoldDB" id="A0ABD2WQZ2"/>
<comment type="caution">
    <text evidence="9">The sequence shown here is derived from an EMBL/GenBank/DDBJ whole genome shotgun (WGS) entry which is preliminary data.</text>
</comment>
<evidence type="ECO:0000256" key="4">
    <source>
        <dbReference type="ARBA" id="ARBA00022771"/>
    </source>
</evidence>
<evidence type="ECO:0000256" key="6">
    <source>
        <dbReference type="ARBA" id="ARBA00023242"/>
    </source>
</evidence>
<evidence type="ECO:0000259" key="8">
    <source>
        <dbReference type="PROSITE" id="PS50157"/>
    </source>
</evidence>
<evidence type="ECO:0000313" key="9">
    <source>
        <dbReference type="EMBL" id="KAL3395039.1"/>
    </source>
</evidence>
<evidence type="ECO:0000256" key="5">
    <source>
        <dbReference type="ARBA" id="ARBA00022833"/>
    </source>
</evidence>
<evidence type="ECO:0000313" key="10">
    <source>
        <dbReference type="Proteomes" id="UP001627154"/>
    </source>
</evidence>
<gene>
    <name evidence="9" type="ORF">TKK_010668</name>
</gene>
<dbReference type="PANTHER" id="PTHR23226:SF416">
    <property type="entry name" value="FI01424P"/>
    <property type="match status" value="1"/>
</dbReference>
<keyword evidence="6" id="KW-0539">Nucleus</keyword>
<dbReference type="GO" id="GO:0005634">
    <property type="term" value="C:nucleus"/>
    <property type="evidence" value="ECO:0007669"/>
    <property type="project" value="UniProtKB-SubCell"/>
</dbReference>
<sequence>MKSVHEGQKDHACDKCEKKFTQKPHLLVHQRTVHECRKDYACDMCENKFGQKSTLIKLFFFFFFFL</sequence>
<comment type="subcellular location">
    <subcellularLocation>
        <location evidence="1">Nucleus</location>
    </subcellularLocation>
</comment>
<feature type="domain" description="C2H2-type" evidence="8">
    <location>
        <begin position="11"/>
        <end position="39"/>
    </location>
</feature>
<dbReference type="InterPro" id="IPR036236">
    <property type="entry name" value="Znf_C2H2_sf"/>
</dbReference>
<keyword evidence="3" id="KW-0677">Repeat</keyword>
<evidence type="ECO:0000256" key="1">
    <source>
        <dbReference type="ARBA" id="ARBA00004123"/>
    </source>
</evidence>
<dbReference type="Proteomes" id="UP001627154">
    <property type="component" value="Unassembled WGS sequence"/>
</dbReference>
<name>A0ABD2WQZ2_9HYME</name>
<evidence type="ECO:0000256" key="2">
    <source>
        <dbReference type="ARBA" id="ARBA00022723"/>
    </source>
</evidence>
<dbReference type="Gene3D" id="3.30.160.60">
    <property type="entry name" value="Classic Zinc Finger"/>
    <property type="match status" value="2"/>
</dbReference>
<keyword evidence="10" id="KW-1185">Reference proteome</keyword>
<dbReference type="GO" id="GO:0008270">
    <property type="term" value="F:zinc ion binding"/>
    <property type="evidence" value="ECO:0007669"/>
    <property type="project" value="UniProtKB-KW"/>
</dbReference>
<dbReference type="SUPFAM" id="SSF57667">
    <property type="entry name" value="beta-beta-alpha zinc fingers"/>
    <property type="match status" value="1"/>
</dbReference>
<organism evidence="9 10">
    <name type="scientific">Trichogramma kaykai</name>
    <dbReference type="NCBI Taxonomy" id="54128"/>
    <lineage>
        <taxon>Eukaryota</taxon>
        <taxon>Metazoa</taxon>
        <taxon>Ecdysozoa</taxon>
        <taxon>Arthropoda</taxon>
        <taxon>Hexapoda</taxon>
        <taxon>Insecta</taxon>
        <taxon>Pterygota</taxon>
        <taxon>Neoptera</taxon>
        <taxon>Endopterygota</taxon>
        <taxon>Hymenoptera</taxon>
        <taxon>Apocrita</taxon>
        <taxon>Proctotrupomorpha</taxon>
        <taxon>Chalcidoidea</taxon>
        <taxon>Trichogrammatidae</taxon>
        <taxon>Trichogramma</taxon>
    </lineage>
</organism>
<keyword evidence="5" id="KW-0862">Zinc</keyword>
<proteinExistence type="predicted"/>
<reference evidence="9 10" key="1">
    <citation type="journal article" date="2024" name="bioRxiv">
        <title>A reference genome for Trichogramma kaykai: A tiny desert-dwelling parasitoid wasp with competing sex-ratio distorters.</title>
        <authorList>
            <person name="Culotta J."/>
            <person name="Lindsey A.R."/>
        </authorList>
    </citation>
    <scope>NUCLEOTIDE SEQUENCE [LARGE SCALE GENOMIC DNA]</scope>
    <source>
        <strain evidence="9 10">KSX58</strain>
    </source>
</reference>
<accession>A0ABD2WQZ2</accession>
<dbReference type="PANTHER" id="PTHR23226">
    <property type="entry name" value="ZINC FINGER AND SCAN DOMAIN-CONTAINING"/>
    <property type="match status" value="1"/>
</dbReference>
<dbReference type="EMBL" id="JBJJXI010000085">
    <property type="protein sequence ID" value="KAL3395039.1"/>
    <property type="molecule type" value="Genomic_DNA"/>
</dbReference>
<dbReference type="InterPro" id="IPR013087">
    <property type="entry name" value="Znf_C2H2_type"/>
</dbReference>
<dbReference type="PROSITE" id="PS00028">
    <property type="entry name" value="ZINC_FINGER_C2H2_1"/>
    <property type="match status" value="1"/>
</dbReference>
<protein>
    <recommendedName>
        <fullName evidence="8">C2H2-type domain-containing protein</fullName>
    </recommendedName>
</protein>